<name>A0ABT8W4W4_9GAMM</name>
<sequence>MNYMRLFARFVISVVLSSGVAGVQAQQNGSMLDGNLLAAEVPATEIVQNAAGDVVQVRVDSCDVCDQAGYLPSRNLKITYGKDEVLSGQLKTFNGRAATVVINRDTGMVDRIMFWRERGVGDE</sequence>
<protein>
    <submittedName>
        <fullName evidence="2">Uncharacterized protein</fullName>
    </submittedName>
</protein>
<proteinExistence type="predicted"/>
<reference evidence="2" key="1">
    <citation type="submission" date="2023-07" db="EMBL/GenBank/DDBJ databases">
        <title>Marinobacter sp. chi1 genome sequencing and assembly.</title>
        <authorList>
            <person name="Park S."/>
        </authorList>
    </citation>
    <scope>NUCLEOTIDE SEQUENCE</scope>
    <source>
        <strain evidence="2">Chi1</strain>
    </source>
</reference>
<gene>
    <name evidence="2" type="ORF">QVZ43_16315</name>
</gene>
<dbReference type="RefSeq" id="WP_302910764.1">
    <property type="nucleotide sequence ID" value="NZ_JAUMIS010000003.1"/>
</dbReference>
<evidence type="ECO:0000256" key="1">
    <source>
        <dbReference type="SAM" id="SignalP"/>
    </source>
</evidence>
<accession>A0ABT8W4W4</accession>
<comment type="caution">
    <text evidence="2">The sequence shown here is derived from an EMBL/GenBank/DDBJ whole genome shotgun (WGS) entry which is preliminary data.</text>
</comment>
<keyword evidence="3" id="KW-1185">Reference proteome</keyword>
<keyword evidence="1" id="KW-0732">Signal</keyword>
<organism evidence="2 3">
    <name type="scientific">Marinobacter suaedae</name>
    <dbReference type="NCBI Taxonomy" id="3057675"/>
    <lineage>
        <taxon>Bacteria</taxon>
        <taxon>Pseudomonadati</taxon>
        <taxon>Pseudomonadota</taxon>
        <taxon>Gammaproteobacteria</taxon>
        <taxon>Pseudomonadales</taxon>
        <taxon>Marinobacteraceae</taxon>
        <taxon>Marinobacter</taxon>
    </lineage>
</organism>
<feature type="signal peptide" evidence="1">
    <location>
        <begin position="1"/>
        <end position="25"/>
    </location>
</feature>
<dbReference type="Proteomes" id="UP001168640">
    <property type="component" value="Unassembled WGS sequence"/>
</dbReference>
<evidence type="ECO:0000313" key="3">
    <source>
        <dbReference type="Proteomes" id="UP001168640"/>
    </source>
</evidence>
<feature type="chain" id="PRO_5045370044" evidence="1">
    <location>
        <begin position="26"/>
        <end position="123"/>
    </location>
</feature>
<evidence type="ECO:0000313" key="2">
    <source>
        <dbReference type="EMBL" id="MDO3723283.1"/>
    </source>
</evidence>
<dbReference type="EMBL" id="JAUMIS010000003">
    <property type="protein sequence ID" value="MDO3723283.1"/>
    <property type="molecule type" value="Genomic_DNA"/>
</dbReference>